<keyword evidence="3" id="KW-0805">Transcription regulation</keyword>
<proteinExistence type="predicted"/>
<dbReference type="InterPro" id="IPR050313">
    <property type="entry name" value="Carb_Metab_HTH_regulators"/>
</dbReference>
<dbReference type="InterPro" id="IPR001034">
    <property type="entry name" value="DeoR_HTH"/>
</dbReference>
<dbReference type="Proteomes" id="UP001281130">
    <property type="component" value="Unassembled WGS sequence"/>
</dbReference>
<keyword evidence="9" id="KW-1185">Reference proteome</keyword>
<comment type="function">
    <text evidence="5">Repressor of the lactose catabolism operon. Galactose-6-phosphate is the inducer.</text>
</comment>
<keyword evidence="8" id="KW-0238">DNA-binding</keyword>
<dbReference type="InterPro" id="IPR014036">
    <property type="entry name" value="DeoR-like_C"/>
</dbReference>
<dbReference type="PANTHER" id="PTHR30363:SF4">
    <property type="entry name" value="GLYCEROL-3-PHOSPHATE REGULON REPRESSOR"/>
    <property type="match status" value="1"/>
</dbReference>
<evidence type="ECO:0000313" key="7">
    <source>
        <dbReference type="EMBL" id="AHY46939.1"/>
    </source>
</evidence>
<dbReference type="PROSITE" id="PS51000">
    <property type="entry name" value="HTH_DEOR_2"/>
    <property type="match status" value="1"/>
</dbReference>
<dbReference type="InterPro" id="IPR037171">
    <property type="entry name" value="NagB/RpiA_transferase-like"/>
</dbReference>
<name>A0A023X4F5_RUBRA</name>
<dbReference type="EMBL" id="JAWXXX010000001">
    <property type="protein sequence ID" value="MDX5894344.1"/>
    <property type="molecule type" value="Genomic_DNA"/>
</dbReference>
<dbReference type="SMART" id="SM00420">
    <property type="entry name" value="HTH_DEOR"/>
    <property type="match status" value="1"/>
</dbReference>
<dbReference type="OrthoDB" id="7688673at2"/>
<dbReference type="KEGG" id="rrd:RradSPS_1656"/>
<dbReference type="AlphaFoldDB" id="A0A023X4F5"/>
<gene>
    <name evidence="7" type="ORF">RradSPS_1656</name>
    <name evidence="8" type="ORF">SIL72_09935</name>
</gene>
<evidence type="ECO:0000313" key="9">
    <source>
        <dbReference type="Proteomes" id="UP000025229"/>
    </source>
</evidence>
<organism evidence="7 9">
    <name type="scientific">Rubrobacter radiotolerans</name>
    <name type="common">Arthrobacter radiotolerans</name>
    <dbReference type="NCBI Taxonomy" id="42256"/>
    <lineage>
        <taxon>Bacteria</taxon>
        <taxon>Bacillati</taxon>
        <taxon>Actinomycetota</taxon>
        <taxon>Rubrobacteria</taxon>
        <taxon>Rubrobacterales</taxon>
        <taxon>Rubrobacteraceae</taxon>
        <taxon>Rubrobacter</taxon>
    </lineage>
</organism>
<sequence length="253" mass="27324">MYAEERQREIVESARAAGRVEVGTLAEVLGVTPETVRRDLTRLERQGMLRRTHGGAVPVESLLPEREVSERLGAMVEEKGRISKAALDYLPRQGTVMLDAGTTTGAFAALLPTDRELTVVTNSVPVAGVLAANPGVTLYLTGGRVRGRTLASVGEPATSFLRRLTLDVVFVAANGVSPEKGLTTPDMAEATVKRVMVERARRVVLLADSTKFGEEHFVRFAELSQVDVIVTDRGLTEDEAAVYREAGPEVVRA</sequence>
<dbReference type="SUPFAM" id="SSF100950">
    <property type="entry name" value="NagB/RpiA/CoA transferase-like"/>
    <property type="match status" value="1"/>
</dbReference>
<reference evidence="7 9" key="1">
    <citation type="submission" date="2014-03" db="EMBL/GenBank/DDBJ databases">
        <title>Complete genome sequence of the Radio-Resistant Rubrobacter radiotolerans RSPS-4.</title>
        <authorList>
            <person name="Egas C.C."/>
            <person name="Barroso C.C."/>
            <person name="Froufe H.J.C."/>
            <person name="Pacheco J.J."/>
            <person name="Albuquerque L.L."/>
            <person name="da Costa M.M.S."/>
        </authorList>
    </citation>
    <scope>NUCLEOTIDE SEQUENCE [LARGE SCALE GENOMIC DNA]</scope>
    <source>
        <strain evidence="7 9">RSPS-4</strain>
    </source>
</reference>
<dbReference type="InterPro" id="IPR036388">
    <property type="entry name" value="WH-like_DNA-bd_sf"/>
</dbReference>
<dbReference type="GO" id="GO:0003677">
    <property type="term" value="F:DNA binding"/>
    <property type="evidence" value="ECO:0007669"/>
    <property type="project" value="UniProtKB-KW"/>
</dbReference>
<dbReference type="InterPro" id="IPR036390">
    <property type="entry name" value="WH_DNA-bd_sf"/>
</dbReference>
<dbReference type="PANTHER" id="PTHR30363">
    <property type="entry name" value="HTH-TYPE TRANSCRIPTIONAL REGULATOR SRLR-RELATED"/>
    <property type="match status" value="1"/>
</dbReference>
<dbReference type="PATRIC" id="fig|42256.3.peg.1676"/>
<dbReference type="STRING" id="42256.RradSPS_1656"/>
<dbReference type="Gene3D" id="3.40.50.1360">
    <property type="match status" value="1"/>
</dbReference>
<evidence type="ECO:0000256" key="5">
    <source>
        <dbReference type="ARBA" id="ARBA00024937"/>
    </source>
</evidence>
<evidence type="ECO:0000256" key="1">
    <source>
        <dbReference type="ARBA" id="ARBA00021390"/>
    </source>
</evidence>
<dbReference type="Pfam" id="PF00455">
    <property type="entry name" value="DeoRC"/>
    <property type="match status" value="1"/>
</dbReference>
<evidence type="ECO:0000256" key="4">
    <source>
        <dbReference type="ARBA" id="ARBA00023163"/>
    </source>
</evidence>
<dbReference type="Gene3D" id="1.10.10.10">
    <property type="entry name" value="Winged helix-like DNA-binding domain superfamily/Winged helix DNA-binding domain"/>
    <property type="match status" value="1"/>
</dbReference>
<feature type="domain" description="HTH deoR-type" evidence="6">
    <location>
        <begin position="3"/>
        <end position="58"/>
    </location>
</feature>
<dbReference type="SMART" id="SM01134">
    <property type="entry name" value="DeoRC"/>
    <property type="match status" value="1"/>
</dbReference>
<dbReference type="RefSeq" id="WP_038681910.1">
    <property type="nucleotide sequence ID" value="NZ_CP007514.1"/>
</dbReference>
<evidence type="ECO:0000256" key="2">
    <source>
        <dbReference type="ARBA" id="ARBA00022491"/>
    </source>
</evidence>
<dbReference type="eggNOG" id="COG1349">
    <property type="taxonomic scope" value="Bacteria"/>
</dbReference>
<dbReference type="PRINTS" id="PR00037">
    <property type="entry name" value="HTHLACR"/>
</dbReference>
<evidence type="ECO:0000259" key="6">
    <source>
        <dbReference type="PROSITE" id="PS51000"/>
    </source>
</evidence>
<dbReference type="Pfam" id="PF08220">
    <property type="entry name" value="HTH_DeoR"/>
    <property type="match status" value="1"/>
</dbReference>
<evidence type="ECO:0000313" key="8">
    <source>
        <dbReference type="EMBL" id="MDX5894344.1"/>
    </source>
</evidence>
<keyword evidence="2" id="KW-0678">Repressor</keyword>
<dbReference type="Proteomes" id="UP000025229">
    <property type="component" value="Chromosome"/>
</dbReference>
<dbReference type="SUPFAM" id="SSF46785">
    <property type="entry name" value="Winged helix' DNA-binding domain"/>
    <property type="match status" value="1"/>
</dbReference>
<evidence type="ECO:0000256" key="3">
    <source>
        <dbReference type="ARBA" id="ARBA00023015"/>
    </source>
</evidence>
<dbReference type="EMBL" id="CP007514">
    <property type="protein sequence ID" value="AHY46939.1"/>
    <property type="molecule type" value="Genomic_DNA"/>
</dbReference>
<accession>A0A023X4F5</accession>
<dbReference type="GO" id="GO:0003700">
    <property type="term" value="F:DNA-binding transcription factor activity"/>
    <property type="evidence" value="ECO:0007669"/>
    <property type="project" value="InterPro"/>
</dbReference>
<keyword evidence="4" id="KW-0804">Transcription</keyword>
<protein>
    <recommendedName>
        <fullName evidence="1">Lactose phosphotransferase system repressor</fullName>
    </recommendedName>
</protein>
<reference evidence="8" key="2">
    <citation type="submission" date="2023-11" db="EMBL/GenBank/DDBJ databases">
        <title>MicrobeMod: A computational toolkit for identifying prokaryotic methylation and restriction-modification with nanopore sequencing.</title>
        <authorList>
            <person name="Crits-Christoph A."/>
            <person name="Kang S.C."/>
            <person name="Lee H."/>
            <person name="Ostrov N."/>
        </authorList>
    </citation>
    <scope>NUCLEOTIDE SEQUENCE</scope>
    <source>
        <strain evidence="8">ATCC 51242</strain>
    </source>
</reference>
<dbReference type="HOGENOM" id="CLU_060699_1_4_11"/>